<dbReference type="Gene3D" id="2.30.30.100">
    <property type="match status" value="1"/>
</dbReference>
<dbReference type="GO" id="GO:0003723">
    <property type="term" value="F:RNA binding"/>
    <property type="evidence" value="ECO:0007669"/>
    <property type="project" value="UniProtKB-KW"/>
</dbReference>
<keyword evidence="5" id="KW-0507">mRNA processing</keyword>
<keyword evidence="7" id="KW-0508">mRNA splicing</keyword>
<reference evidence="13" key="1">
    <citation type="submission" date="2016-09" db="EMBL/GenBank/DDBJ databases">
        <authorList>
            <person name="Jeantristanb JTB J.-T."/>
            <person name="Ricardo R."/>
        </authorList>
    </citation>
    <scope>NUCLEOTIDE SEQUENCE [LARGE SCALE GENOMIC DNA]</scope>
</reference>
<evidence type="ECO:0000256" key="10">
    <source>
        <dbReference type="ARBA" id="ARBA00041355"/>
    </source>
</evidence>
<evidence type="ECO:0000256" key="5">
    <source>
        <dbReference type="ARBA" id="ARBA00022664"/>
    </source>
</evidence>
<dbReference type="GO" id="GO:0005685">
    <property type="term" value="C:U1 snRNP"/>
    <property type="evidence" value="ECO:0007669"/>
    <property type="project" value="TreeGrafter"/>
</dbReference>
<keyword evidence="13" id="KW-1185">Reference proteome</keyword>
<dbReference type="EMBL" id="FMSP01000004">
    <property type="protein sequence ID" value="SCV69578.1"/>
    <property type="molecule type" value="Genomic_DNA"/>
</dbReference>
<dbReference type="GO" id="GO:0070990">
    <property type="term" value="F:snRNP binding"/>
    <property type="evidence" value="ECO:0007669"/>
    <property type="project" value="TreeGrafter"/>
</dbReference>
<dbReference type="PANTHER" id="PTHR10701:SF0">
    <property type="entry name" value="SMALL NUCLEAR RIBONUCLEOPROTEIN-ASSOCIATED PROTEIN B"/>
    <property type="match status" value="1"/>
</dbReference>
<dbReference type="OrthoDB" id="2020720at2759"/>
<dbReference type="Proteomes" id="UP000198372">
    <property type="component" value="Unassembled WGS sequence"/>
</dbReference>
<evidence type="ECO:0000256" key="1">
    <source>
        <dbReference type="ARBA" id="ARBA00004123"/>
    </source>
</evidence>
<evidence type="ECO:0000256" key="7">
    <source>
        <dbReference type="ARBA" id="ARBA00023187"/>
    </source>
</evidence>
<keyword evidence="4" id="KW-0963">Cytoplasm</keyword>
<dbReference type="PANTHER" id="PTHR10701">
    <property type="entry name" value="SMALL NUCLEAR RIBONUCLEOPROTEIN-ASSOCIATED PROTEIN B AND N"/>
    <property type="match status" value="1"/>
</dbReference>
<dbReference type="CDD" id="cd01717">
    <property type="entry name" value="Sm_B"/>
    <property type="match status" value="1"/>
</dbReference>
<evidence type="ECO:0000313" key="13">
    <source>
        <dbReference type="Proteomes" id="UP000198372"/>
    </source>
</evidence>
<dbReference type="GO" id="GO:0005737">
    <property type="term" value="C:cytoplasm"/>
    <property type="evidence" value="ECO:0007669"/>
    <property type="project" value="UniProtKB-SubCell"/>
</dbReference>
<feature type="domain" description="Sm" evidence="11">
    <location>
        <begin position="14"/>
        <end position="109"/>
    </location>
</feature>
<dbReference type="GO" id="GO:0005687">
    <property type="term" value="C:U4 snRNP"/>
    <property type="evidence" value="ECO:0007669"/>
    <property type="project" value="TreeGrafter"/>
</dbReference>
<proteinExistence type="inferred from homology"/>
<evidence type="ECO:0000259" key="11">
    <source>
        <dbReference type="PROSITE" id="PS52002"/>
    </source>
</evidence>
<keyword evidence="6" id="KW-0694">RNA-binding</keyword>
<dbReference type="SMART" id="SM00651">
    <property type="entry name" value="Sm"/>
    <property type="match status" value="1"/>
</dbReference>
<dbReference type="GO" id="GO:0005686">
    <property type="term" value="C:U2 snRNP"/>
    <property type="evidence" value="ECO:0007669"/>
    <property type="project" value="TreeGrafter"/>
</dbReference>
<evidence type="ECO:0000256" key="6">
    <source>
        <dbReference type="ARBA" id="ARBA00022884"/>
    </source>
</evidence>
<keyword evidence="9" id="KW-0687">Ribonucleoprotein</keyword>
<dbReference type="InterPro" id="IPR050914">
    <property type="entry name" value="snRNP_SmB/NAA38-like"/>
</dbReference>
<protein>
    <recommendedName>
        <fullName evidence="10">Sm protein B</fullName>
    </recommendedName>
</protein>
<evidence type="ECO:0000256" key="2">
    <source>
        <dbReference type="ARBA" id="ARBA00004496"/>
    </source>
</evidence>
<evidence type="ECO:0000256" key="4">
    <source>
        <dbReference type="ARBA" id="ARBA00022490"/>
    </source>
</evidence>
<dbReference type="GO" id="GO:0046540">
    <property type="term" value="C:U4/U6 x U5 tri-snRNP complex"/>
    <property type="evidence" value="ECO:0007669"/>
    <property type="project" value="TreeGrafter"/>
</dbReference>
<evidence type="ECO:0000313" key="12">
    <source>
        <dbReference type="EMBL" id="SCV69578.1"/>
    </source>
</evidence>
<dbReference type="STRING" id="269621.A0A238FEL9"/>
<keyword evidence="8" id="KW-0539">Nucleus</keyword>
<accession>A0A238FEL9</accession>
<dbReference type="PROSITE" id="PS52002">
    <property type="entry name" value="SM"/>
    <property type="match status" value="1"/>
</dbReference>
<dbReference type="GO" id="GO:0071004">
    <property type="term" value="C:U2-type prespliceosome"/>
    <property type="evidence" value="ECO:0007669"/>
    <property type="project" value="TreeGrafter"/>
</dbReference>
<comment type="similarity">
    <text evidence="3">Belongs to the snRNP SmB/SmN family.</text>
</comment>
<evidence type="ECO:0000256" key="9">
    <source>
        <dbReference type="ARBA" id="ARBA00023274"/>
    </source>
</evidence>
<dbReference type="GO" id="GO:0000398">
    <property type="term" value="P:mRNA splicing, via spliceosome"/>
    <property type="evidence" value="ECO:0007669"/>
    <property type="project" value="TreeGrafter"/>
</dbReference>
<name>A0A238FEL9_9BASI</name>
<dbReference type="Pfam" id="PF01423">
    <property type="entry name" value="LSM"/>
    <property type="match status" value="1"/>
</dbReference>
<dbReference type="GO" id="GO:0005682">
    <property type="term" value="C:U5 snRNP"/>
    <property type="evidence" value="ECO:0007669"/>
    <property type="project" value="TreeGrafter"/>
</dbReference>
<evidence type="ECO:0000256" key="3">
    <source>
        <dbReference type="ARBA" id="ARBA00009123"/>
    </source>
</evidence>
<sequence>MRQHNPLLPQQSSKKGGKLASIINYRVKVTLNDTRTLIGQLLAFDKYMNLVLAECEEFRRVKSTTSKAAVVPGVTIEDEDDGEDEMKRTLGLVILRGETIVTLSVQGPPPVQEEQRSGPQIGIGPGVGAPAGRGMGLVPPTMRQAPQSFAPPPGMPGMMPPGFAPPPGFTVMAPPPSG</sequence>
<dbReference type="InterPro" id="IPR010920">
    <property type="entry name" value="LSM_dom_sf"/>
</dbReference>
<dbReference type="SUPFAM" id="SSF50182">
    <property type="entry name" value="Sm-like ribonucleoproteins"/>
    <property type="match status" value="1"/>
</dbReference>
<dbReference type="InterPro" id="IPR001163">
    <property type="entry name" value="Sm_dom_euk/arc"/>
</dbReference>
<evidence type="ECO:0000256" key="8">
    <source>
        <dbReference type="ARBA" id="ARBA00023242"/>
    </source>
</evidence>
<gene>
    <name evidence="12" type="ORF">BQ2448_2598</name>
</gene>
<dbReference type="GO" id="GO:0071013">
    <property type="term" value="C:catalytic step 2 spliceosome"/>
    <property type="evidence" value="ECO:0007669"/>
    <property type="project" value="TreeGrafter"/>
</dbReference>
<organism evidence="12 13">
    <name type="scientific">Microbotryum intermedium</name>
    <dbReference type="NCBI Taxonomy" id="269621"/>
    <lineage>
        <taxon>Eukaryota</taxon>
        <taxon>Fungi</taxon>
        <taxon>Dikarya</taxon>
        <taxon>Basidiomycota</taxon>
        <taxon>Pucciniomycotina</taxon>
        <taxon>Microbotryomycetes</taxon>
        <taxon>Microbotryales</taxon>
        <taxon>Microbotryaceae</taxon>
        <taxon>Microbotryum</taxon>
    </lineage>
</organism>
<dbReference type="AlphaFoldDB" id="A0A238FEL9"/>
<dbReference type="InterPro" id="IPR047575">
    <property type="entry name" value="Sm"/>
</dbReference>
<comment type="subcellular location">
    <subcellularLocation>
        <location evidence="2">Cytoplasm</location>
    </subcellularLocation>
    <subcellularLocation>
        <location evidence="1">Nucleus</location>
    </subcellularLocation>
</comment>